<protein>
    <submittedName>
        <fullName evidence="2">Uncharacterized protein</fullName>
    </submittedName>
</protein>
<keyword evidence="1" id="KW-0472">Membrane</keyword>
<feature type="transmembrane region" description="Helical" evidence="1">
    <location>
        <begin position="20"/>
        <end position="39"/>
    </location>
</feature>
<sequence>MNFNNQRKFTKRWLWFPSPTFPIEINLVVLPMLFCHQFVHRNCRERSKADSIRPIRRDAAERKYFIIKECVSPCWLIFPQSKFASRLSGECIKLYYDDYLIQDEDSFELDSVLCRHRRGGMGIMGLESAKWTGEGRRSFDELPRAIIRYISEQYLGTWMGATVSCNELSSSAGYLSRLD</sequence>
<accession>A0A8X6MUL7</accession>
<dbReference type="EMBL" id="BMAW01051129">
    <property type="protein sequence ID" value="GFS78742.1"/>
    <property type="molecule type" value="Genomic_DNA"/>
</dbReference>
<evidence type="ECO:0000313" key="3">
    <source>
        <dbReference type="Proteomes" id="UP000887013"/>
    </source>
</evidence>
<comment type="caution">
    <text evidence="2">The sequence shown here is derived from an EMBL/GenBank/DDBJ whole genome shotgun (WGS) entry which is preliminary data.</text>
</comment>
<evidence type="ECO:0000313" key="2">
    <source>
        <dbReference type="EMBL" id="GFS78742.1"/>
    </source>
</evidence>
<proteinExistence type="predicted"/>
<dbReference type="Proteomes" id="UP000887013">
    <property type="component" value="Unassembled WGS sequence"/>
</dbReference>
<name>A0A8X6MUL7_NEPPI</name>
<gene>
    <name evidence="2" type="ORF">NPIL_325191</name>
</gene>
<keyword evidence="1" id="KW-0812">Transmembrane</keyword>
<organism evidence="2 3">
    <name type="scientific">Nephila pilipes</name>
    <name type="common">Giant wood spider</name>
    <name type="synonym">Nephila maculata</name>
    <dbReference type="NCBI Taxonomy" id="299642"/>
    <lineage>
        <taxon>Eukaryota</taxon>
        <taxon>Metazoa</taxon>
        <taxon>Ecdysozoa</taxon>
        <taxon>Arthropoda</taxon>
        <taxon>Chelicerata</taxon>
        <taxon>Arachnida</taxon>
        <taxon>Araneae</taxon>
        <taxon>Araneomorphae</taxon>
        <taxon>Entelegynae</taxon>
        <taxon>Araneoidea</taxon>
        <taxon>Nephilidae</taxon>
        <taxon>Nephila</taxon>
    </lineage>
</organism>
<dbReference type="AlphaFoldDB" id="A0A8X6MUL7"/>
<keyword evidence="3" id="KW-1185">Reference proteome</keyword>
<reference evidence="2" key="1">
    <citation type="submission" date="2020-08" db="EMBL/GenBank/DDBJ databases">
        <title>Multicomponent nature underlies the extraordinary mechanical properties of spider dragline silk.</title>
        <authorList>
            <person name="Kono N."/>
            <person name="Nakamura H."/>
            <person name="Mori M."/>
            <person name="Yoshida Y."/>
            <person name="Ohtoshi R."/>
            <person name="Malay A.D."/>
            <person name="Moran D.A.P."/>
            <person name="Tomita M."/>
            <person name="Numata K."/>
            <person name="Arakawa K."/>
        </authorList>
    </citation>
    <scope>NUCLEOTIDE SEQUENCE</scope>
</reference>
<evidence type="ECO:0000256" key="1">
    <source>
        <dbReference type="SAM" id="Phobius"/>
    </source>
</evidence>
<keyword evidence="1" id="KW-1133">Transmembrane helix</keyword>